<evidence type="ECO:0000313" key="4">
    <source>
        <dbReference type="Proteomes" id="UP000533598"/>
    </source>
</evidence>
<dbReference type="PROSITE" id="PS51257">
    <property type="entry name" value="PROKAR_LIPOPROTEIN"/>
    <property type="match status" value="1"/>
</dbReference>
<dbReference type="RefSeq" id="WP_185004959.1">
    <property type="nucleotide sequence ID" value="NZ_BAAAUI010000025.1"/>
</dbReference>
<organism evidence="3 4">
    <name type="scientific">Crossiella cryophila</name>
    <dbReference type="NCBI Taxonomy" id="43355"/>
    <lineage>
        <taxon>Bacteria</taxon>
        <taxon>Bacillati</taxon>
        <taxon>Actinomycetota</taxon>
        <taxon>Actinomycetes</taxon>
        <taxon>Pseudonocardiales</taxon>
        <taxon>Pseudonocardiaceae</taxon>
        <taxon>Crossiella</taxon>
    </lineage>
</organism>
<sequence length="131" mass="14400">MNRRVRNALGIGVGVVLTVALVGFIAGCWILKAWDGMALDRSTYDAVSVGQTKAEADRILPHGSSKMLASYRQQGPPKPRGASCRHFLSKDEQPSGRGGIVVYRFCFATNTVVEKSRFEAVKDNHRKNPRP</sequence>
<evidence type="ECO:0000256" key="2">
    <source>
        <dbReference type="SAM" id="Phobius"/>
    </source>
</evidence>
<dbReference type="AlphaFoldDB" id="A0A7W7CDI4"/>
<name>A0A7W7CDI4_9PSEU</name>
<gene>
    <name evidence="3" type="ORF">HNR67_005300</name>
</gene>
<feature type="region of interest" description="Disordered" evidence="1">
    <location>
        <begin position="69"/>
        <end position="97"/>
    </location>
</feature>
<keyword evidence="2" id="KW-1133">Transmembrane helix</keyword>
<proteinExistence type="predicted"/>
<comment type="caution">
    <text evidence="3">The sequence shown here is derived from an EMBL/GenBank/DDBJ whole genome shotgun (WGS) entry which is preliminary data.</text>
</comment>
<dbReference type="EMBL" id="JACHMH010000001">
    <property type="protein sequence ID" value="MBB4679182.1"/>
    <property type="molecule type" value="Genomic_DNA"/>
</dbReference>
<protein>
    <submittedName>
        <fullName evidence="3">Uncharacterized protein</fullName>
    </submittedName>
</protein>
<evidence type="ECO:0000313" key="3">
    <source>
        <dbReference type="EMBL" id="MBB4679182.1"/>
    </source>
</evidence>
<keyword evidence="4" id="KW-1185">Reference proteome</keyword>
<keyword evidence="2" id="KW-0472">Membrane</keyword>
<evidence type="ECO:0000256" key="1">
    <source>
        <dbReference type="SAM" id="MobiDB-lite"/>
    </source>
</evidence>
<keyword evidence="2" id="KW-0812">Transmembrane</keyword>
<dbReference type="Proteomes" id="UP000533598">
    <property type="component" value="Unassembled WGS sequence"/>
</dbReference>
<feature type="transmembrane region" description="Helical" evidence="2">
    <location>
        <begin position="12"/>
        <end position="31"/>
    </location>
</feature>
<reference evidence="3 4" key="1">
    <citation type="submission" date="2020-08" db="EMBL/GenBank/DDBJ databases">
        <title>Sequencing the genomes of 1000 actinobacteria strains.</title>
        <authorList>
            <person name="Klenk H.-P."/>
        </authorList>
    </citation>
    <scope>NUCLEOTIDE SEQUENCE [LARGE SCALE GENOMIC DNA]</scope>
    <source>
        <strain evidence="3 4">DSM 44230</strain>
    </source>
</reference>
<accession>A0A7W7CDI4</accession>